<evidence type="ECO:0000313" key="10">
    <source>
        <dbReference type="Proteomes" id="UP000825729"/>
    </source>
</evidence>
<comment type="subcellular location">
    <subcellularLocation>
        <location evidence="2">Nucleus</location>
    </subcellularLocation>
</comment>
<dbReference type="GO" id="GO:0016787">
    <property type="term" value="F:hydrolase activity"/>
    <property type="evidence" value="ECO:0007669"/>
    <property type="project" value="UniProtKB-KW"/>
</dbReference>
<dbReference type="Pfam" id="PF13359">
    <property type="entry name" value="DDE_Tnp_4"/>
    <property type="match status" value="1"/>
</dbReference>
<reference evidence="9 10" key="1">
    <citation type="submission" date="2021-07" db="EMBL/GenBank/DDBJ databases">
        <title>The Aristolochia fimbriata genome: insights into angiosperm evolution, floral development and chemical biosynthesis.</title>
        <authorList>
            <person name="Jiao Y."/>
        </authorList>
    </citation>
    <scope>NUCLEOTIDE SEQUENCE [LARGE SCALE GENOMIC DNA]</scope>
    <source>
        <strain evidence="9">IBCAS-2021</strain>
        <tissue evidence="9">Leaf</tissue>
    </source>
</reference>
<dbReference type="AlphaFoldDB" id="A0AAV7ETB8"/>
<feature type="domain" description="DDE Tnp4" evidence="8">
    <location>
        <begin position="197"/>
        <end position="360"/>
    </location>
</feature>
<organism evidence="9 10">
    <name type="scientific">Aristolochia fimbriata</name>
    <name type="common">White veined hardy Dutchman's pipe vine</name>
    <dbReference type="NCBI Taxonomy" id="158543"/>
    <lineage>
        <taxon>Eukaryota</taxon>
        <taxon>Viridiplantae</taxon>
        <taxon>Streptophyta</taxon>
        <taxon>Embryophyta</taxon>
        <taxon>Tracheophyta</taxon>
        <taxon>Spermatophyta</taxon>
        <taxon>Magnoliopsida</taxon>
        <taxon>Magnoliidae</taxon>
        <taxon>Piperales</taxon>
        <taxon>Aristolochiaceae</taxon>
        <taxon>Aristolochia</taxon>
    </lineage>
</organism>
<proteinExistence type="inferred from homology"/>
<keyword evidence="4" id="KW-0540">Nuclease</keyword>
<evidence type="ECO:0000256" key="7">
    <source>
        <dbReference type="ARBA" id="ARBA00023242"/>
    </source>
</evidence>
<dbReference type="InterPro" id="IPR027806">
    <property type="entry name" value="HARBI1_dom"/>
</dbReference>
<evidence type="ECO:0000256" key="6">
    <source>
        <dbReference type="ARBA" id="ARBA00022801"/>
    </source>
</evidence>
<gene>
    <name evidence="9" type="ORF">H6P81_010821</name>
</gene>
<evidence type="ECO:0000256" key="1">
    <source>
        <dbReference type="ARBA" id="ARBA00001968"/>
    </source>
</evidence>
<comment type="cofactor">
    <cofactor evidence="1">
        <name>a divalent metal cation</name>
        <dbReference type="ChEBI" id="CHEBI:60240"/>
    </cofactor>
</comment>
<name>A0AAV7ETB8_ARIFI</name>
<keyword evidence="5" id="KW-0479">Metal-binding</keyword>
<comment type="similarity">
    <text evidence="3">Belongs to the HARBI1 family.</text>
</comment>
<dbReference type="GO" id="GO:0004518">
    <property type="term" value="F:nuclease activity"/>
    <property type="evidence" value="ECO:0007669"/>
    <property type="project" value="UniProtKB-KW"/>
</dbReference>
<evidence type="ECO:0000256" key="5">
    <source>
        <dbReference type="ARBA" id="ARBA00022723"/>
    </source>
</evidence>
<comment type="caution">
    <text evidence="9">The sequence shown here is derived from an EMBL/GenBank/DDBJ whole genome shotgun (WGS) entry which is preliminary data.</text>
</comment>
<dbReference type="PANTHER" id="PTHR22930">
    <property type="match status" value="1"/>
</dbReference>
<evidence type="ECO:0000259" key="8">
    <source>
        <dbReference type="Pfam" id="PF13359"/>
    </source>
</evidence>
<evidence type="ECO:0000256" key="4">
    <source>
        <dbReference type="ARBA" id="ARBA00022722"/>
    </source>
</evidence>
<keyword evidence="7" id="KW-0539">Nucleus</keyword>
<evidence type="ECO:0000256" key="2">
    <source>
        <dbReference type="ARBA" id="ARBA00004123"/>
    </source>
</evidence>
<keyword evidence="10" id="KW-1185">Reference proteome</keyword>
<evidence type="ECO:0000256" key="3">
    <source>
        <dbReference type="ARBA" id="ARBA00006958"/>
    </source>
</evidence>
<dbReference type="GO" id="GO:0046872">
    <property type="term" value="F:metal ion binding"/>
    <property type="evidence" value="ECO:0007669"/>
    <property type="project" value="UniProtKB-KW"/>
</dbReference>
<dbReference type="InterPro" id="IPR045249">
    <property type="entry name" value="HARBI1-like"/>
</dbReference>
<evidence type="ECO:0000313" key="9">
    <source>
        <dbReference type="EMBL" id="KAG9450856.1"/>
    </source>
</evidence>
<dbReference type="EMBL" id="JAINDJ010000004">
    <property type="protein sequence ID" value="KAG9450856.1"/>
    <property type="molecule type" value="Genomic_DNA"/>
</dbReference>
<dbReference type="Proteomes" id="UP000825729">
    <property type="component" value="Unassembled WGS sequence"/>
</dbReference>
<dbReference type="GO" id="GO:0005634">
    <property type="term" value="C:nucleus"/>
    <property type="evidence" value="ECO:0007669"/>
    <property type="project" value="UniProtKB-SubCell"/>
</dbReference>
<dbReference type="PANTHER" id="PTHR22930:SF287">
    <property type="entry name" value="NUCLEASE HARBI1 ISOFORM X1"/>
    <property type="match status" value="1"/>
</dbReference>
<protein>
    <recommendedName>
        <fullName evidence="8">DDE Tnp4 domain-containing protein</fullName>
    </recommendedName>
</protein>
<sequence>MDPSLLLMLSNLLHLQNHLDPSSSLLSPPSSLPLSSSSAAPLLFFTLASVLSYASSLRASSSPTSSSSSSPARLLSLDPTSRDASYRESYSVSYPVFSSLLELLRPYFHRANLSLSHDIALSIALSRLSRGASPSSLARRHSLDPFLVSKITNLVTRLLATKIFPEYVKIPAGHRLIQTVQSFKEISSLPNICGAIDSSPVKLARLPHNADPAGFRSRHNFPAIHLQAVADHRKIFWDVCVKAAGPTDDATHFRDSLLYYRLTSAEILRDSVVTVRGHHVRPYLVGDWCYPLLSFLLTPFSSNATGTPAQNHFDAALMRARSVVEQAIGLLKSRWRILQNLNVGLDHAAQTIVACCVLHNICQIAEEPEPAPYKDPKETGPPARVLESEKSFYYFGESLRQAMADDLQDRHQRLSSRLFFSSVRLH</sequence>
<accession>A0AAV7ETB8</accession>
<keyword evidence="6" id="KW-0378">Hydrolase</keyword>